<dbReference type="EMBL" id="UOFS01000019">
    <property type="protein sequence ID" value="VAW94727.1"/>
    <property type="molecule type" value="Genomic_DNA"/>
</dbReference>
<dbReference type="InterPro" id="IPR007470">
    <property type="entry name" value="HemX"/>
</dbReference>
<reference evidence="3" key="1">
    <citation type="submission" date="2018-06" db="EMBL/GenBank/DDBJ databases">
        <authorList>
            <person name="Zhirakovskaya E."/>
        </authorList>
    </citation>
    <scope>NUCLEOTIDE SEQUENCE</scope>
</reference>
<keyword evidence="2" id="KW-1133">Transmembrane helix</keyword>
<evidence type="ECO:0008006" key="4">
    <source>
        <dbReference type="Google" id="ProtNLM"/>
    </source>
</evidence>
<keyword evidence="2" id="KW-0812">Transmembrane</keyword>
<feature type="transmembrane region" description="Helical" evidence="2">
    <location>
        <begin position="34"/>
        <end position="54"/>
    </location>
</feature>
<dbReference type="Pfam" id="PF04375">
    <property type="entry name" value="HemX"/>
    <property type="match status" value="1"/>
</dbReference>
<proteinExistence type="predicted"/>
<name>A0A3B1A569_9ZZZZ</name>
<gene>
    <name evidence="3" type="ORF">MNBD_GAMMA22-1621</name>
</gene>
<accession>A0A3B1A569</accession>
<protein>
    <recommendedName>
        <fullName evidence="4">Uroporphyrinogen-III C-methyltransferase</fullName>
    </recommendedName>
</protein>
<sequence length="430" mass="48203">MSDNNEQPKPSLPQNNTAASEQTVTAKSLNLLQIAGWFLGALLLISGAGAYYLWSFVNDTKASVEQKITNNKIMAANLTRTQSAVESKLNNKIIALSTLQSDLSKSVAALLAKSDHMRKDWLVSEAEYLVKLAMNRLILEDDIKTAITALNNADARLLEAGDPSLLLLRQEISNKLTELKALPVIDTSGMSIQISSVMQQIKKLPLVTPDPESFKQIQQSENNENHEAPIDWKEVTSRVISDVTNLIRIRKHDQIVQPLLSPEQRFFLVQNLKLQLEQARTALLHQQQKIYRERLTQTIVWINEYFDISKSTTKATLVILNKLNNKTLTQQMPDLSSALKMFNSFQAGIQLQKKLIKKAKPKAAKQIVIKKPKPTVKKVEPIIQKTPKTKEIQKSKITAPIKEKTTDENSLDNNTKKVPLIIPTKPGLAL</sequence>
<organism evidence="3">
    <name type="scientific">hydrothermal vent metagenome</name>
    <dbReference type="NCBI Taxonomy" id="652676"/>
    <lineage>
        <taxon>unclassified sequences</taxon>
        <taxon>metagenomes</taxon>
        <taxon>ecological metagenomes</taxon>
    </lineage>
</organism>
<feature type="region of interest" description="Disordered" evidence="1">
    <location>
        <begin position="396"/>
        <end position="418"/>
    </location>
</feature>
<evidence type="ECO:0000313" key="3">
    <source>
        <dbReference type="EMBL" id="VAW94727.1"/>
    </source>
</evidence>
<keyword evidence="2" id="KW-0472">Membrane</keyword>
<dbReference type="PANTHER" id="PTHR38043">
    <property type="entry name" value="PROTEIN HEMX"/>
    <property type="match status" value="1"/>
</dbReference>
<evidence type="ECO:0000256" key="1">
    <source>
        <dbReference type="SAM" id="MobiDB-lite"/>
    </source>
</evidence>
<dbReference type="PANTHER" id="PTHR38043:SF1">
    <property type="entry name" value="PROTEIN HEMX"/>
    <property type="match status" value="1"/>
</dbReference>
<feature type="region of interest" description="Disordered" evidence="1">
    <location>
        <begin position="1"/>
        <end position="20"/>
    </location>
</feature>
<evidence type="ECO:0000256" key="2">
    <source>
        <dbReference type="SAM" id="Phobius"/>
    </source>
</evidence>
<dbReference type="AlphaFoldDB" id="A0A3B1A569"/>